<keyword evidence="1" id="KW-1133">Transmembrane helix</keyword>
<name>A0ABR2M9D3_9ASPA</name>
<reference evidence="2 3" key="1">
    <citation type="journal article" date="2022" name="Nat. Plants">
        <title>Genomes of leafy and leafless Platanthera orchids illuminate the evolution of mycoheterotrophy.</title>
        <authorList>
            <person name="Li M.H."/>
            <person name="Liu K.W."/>
            <person name="Li Z."/>
            <person name="Lu H.C."/>
            <person name="Ye Q.L."/>
            <person name="Zhang D."/>
            <person name="Wang J.Y."/>
            <person name="Li Y.F."/>
            <person name="Zhong Z.M."/>
            <person name="Liu X."/>
            <person name="Yu X."/>
            <person name="Liu D.K."/>
            <person name="Tu X.D."/>
            <person name="Liu B."/>
            <person name="Hao Y."/>
            <person name="Liao X.Y."/>
            <person name="Jiang Y.T."/>
            <person name="Sun W.H."/>
            <person name="Chen J."/>
            <person name="Chen Y.Q."/>
            <person name="Ai Y."/>
            <person name="Zhai J.W."/>
            <person name="Wu S.S."/>
            <person name="Zhou Z."/>
            <person name="Hsiao Y.Y."/>
            <person name="Wu W.L."/>
            <person name="Chen Y.Y."/>
            <person name="Lin Y.F."/>
            <person name="Hsu J.L."/>
            <person name="Li C.Y."/>
            <person name="Wang Z.W."/>
            <person name="Zhao X."/>
            <person name="Zhong W.Y."/>
            <person name="Ma X.K."/>
            <person name="Ma L."/>
            <person name="Huang J."/>
            <person name="Chen G.Z."/>
            <person name="Huang M.Z."/>
            <person name="Huang L."/>
            <person name="Peng D.H."/>
            <person name="Luo Y.B."/>
            <person name="Zou S.Q."/>
            <person name="Chen S.P."/>
            <person name="Lan S."/>
            <person name="Tsai W.C."/>
            <person name="Van de Peer Y."/>
            <person name="Liu Z.J."/>
        </authorList>
    </citation>
    <scope>NUCLEOTIDE SEQUENCE [LARGE SCALE GENOMIC DNA]</scope>
    <source>
        <strain evidence="2">Lor288</strain>
    </source>
</reference>
<protein>
    <submittedName>
        <fullName evidence="2">Uncharacterized protein</fullName>
    </submittedName>
</protein>
<gene>
    <name evidence="2" type="ORF">KSP40_PGU019836</name>
</gene>
<proteinExistence type="predicted"/>
<accession>A0ABR2M9D3</accession>
<feature type="transmembrane region" description="Helical" evidence="1">
    <location>
        <begin position="147"/>
        <end position="165"/>
    </location>
</feature>
<sequence length="259" mass="28975">MQATPQNGIRLQIGKGTPMGNLSEHVVCTQNSKFRQSFVYNVVISQVGNSHPNLHEHSHTLISLHSHTSNIASQHFRPHEERSGLKIFDSERSPNCGVFIRDSFDLEIATKQSILAAGTKTLKNFSFRMWFSRLFSSRKAKQYSNSLILNSYLHLCLLLLLLPLLSCLGRRWSSAAASTDGRTGAGLKPQFRLELGDPARRVRPSVVAGFESWKQPLAKMQGKDCEHFNVMGLFRPRPSLRGDVLCTGLLLLCLINTFA</sequence>
<dbReference type="EMBL" id="JBBWWR010000010">
    <property type="protein sequence ID" value="KAK8960279.1"/>
    <property type="molecule type" value="Genomic_DNA"/>
</dbReference>
<keyword evidence="1" id="KW-0472">Membrane</keyword>
<dbReference type="Proteomes" id="UP001412067">
    <property type="component" value="Unassembled WGS sequence"/>
</dbReference>
<comment type="caution">
    <text evidence="2">The sequence shown here is derived from an EMBL/GenBank/DDBJ whole genome shotgun (WGS) entry which is preliminary data.</text>
</comment>
<organism evidence="2 3">
    <name type="scientific">Platanthera guangdongensis</name>
    <dbReference type="NCBI Taxonomy" id="2320717"/>
    <lineage>
        <taxon>Eukaryota</taxon>
        <taxon>Viridiplantae</taxon>
        <taxon>Streptophyta</taxon>
        <taxon>Embryophyta</taxon>
        <taxon>Tracheophyta</taxon>
        <taxon>Spermatophyta</taxon>
        <taxon>Magnoliopsida</taxon>
        <taxon>Liliopsida</taxon>
        <taxon>Asparagales</taxon>
        <taxon>Orchidaceae</taxon>
        <taxon>Orchidoideae</taxon>
        <taxon>Orchideae</taxon>
        <taxon>Orchidinae</taxon>
        <taxon>Platanthera</taxon>
    </lineage>
</organism>
<evidence type="ECO:0000313" key="2">
    <source>
        <dbReference type="EMBL" id="KAK8960279.1"/>
    </source>
</evidence>
<evidence type="ECO:0000313" key="3">
    <source>
        <dbReference type="Proteomes" id="UP001412067"/>
    </source>
</evidence>
<keyword evidence="1" id="KW-0812">Transmembrane</keyword>
<evidence type="ECO:0000256" key="1">
    <source>
        <dbReference type="SAM" id="Phobius"/>
    </source>
</evidence>
<keyword evidence="3" id="KW-1185">Reference proteome</keyword>